<accession>G4TIK7</accession>
<feature type="coiled-coil region" evidence="1">
    <location>
        <begin position="70"/>
        <end position="149"/>
    </location>
</feature>
<name>G4TIK7_SERID</name>
<dbReference type="OrthoDB" id="2505754at2759"/>
<dbReference type="eggNOG" id="ENOG502SABM">
    <property type="taxonomic scope" value="Eukaryota"/>
</dbReference>
<evidence type="ECO:0000256" key="2">
    <source>
        <dbReference type="SAM" id="MobiDB-lite"/>
    </source>
</evidence>
<organism evidence="3 4">
    <name type="scientific">Serendipita indica (strain DSM 11827)</name>
    <name type="common">Root endophyte fungus</name>
    <name type="synonym">Piriformospora indica</name>
    <dbReference type="NCBI Taxonomy" id="1109443"/>
    <lineage>
        <taxon>Eukaryota</taxon>
        <taxon>Fungi</taxon>
        <taxon>Dikarya</taxon>
        <taxon>Basidiomycota</taxon>
        <taxon>Agaricomycotina</taxon>
        <taxon>Agaricomycetes</taxon>
        <taxon>Sebacinales</taxon>
        <taxon>Serendipitaceae</taxon>
        <taxon>Serendipita</taxon>
    </lineage>
</organism>
<feature type="compositionally biased region" description="Low complexity" evidence="2">
    <location>
        <begin position="362"/>
        <end position="373"/>
    </location>
</feature>
<dbReference type="STRING" id="1109443.G4TIK7"/>
<dbReference type="InParanoid" id="G4TIK7"/>
<keyword evidence="1" id="KW-0175">Coiled coil</keyword>
<feature type="compositionally biased region" description="Polar residues" evidence="2">
    <location>
        <begin position="154"/>
        <end position="191"/>
    </location>
</feature>
<evidence type="ECO:0000313" key="4">
    <source>
        <dbReference type="Proteomes" id="UP000007148"/>
    </source>
</evidence>
<protein>
    <submittedName>
        <fullName evidence="3">Uncharacterized protein</fullName>
    </submittedName>
</protein>
<keyword evidence="4" id="KW-1185">Reference proteome</keyword>
<comment type="caution">
    <text evidence="3">The sequence shown here is derived from an EMBL/GenBank/DDBJ whole genome shotgun (WGS) entry which is preliminary data.</text>
</comment>
<feature type="region of interest" description="Disordered" evidence="2">
    <location>
        <begin position="324"/>
        <end position="459"/>
    </location>
</feature>
<feature type="compositionally biased region" description="Low complexity" evidence="2">
    <location>
        <begin position="471"/>
        <end position="486"/>
    </location>
</feature>
<feature type="region of interest" description="Disordered" evidence="2">
    <location>
        <begin position="154"/>
        <end position="271"/>
    </location>
</feature>
<feature type="region of interest" description="Disordered" evidence="2">
    <location>
        <begin position="586"/>
        <end position="615"/>
    </location>
</feature>
<reference evidence="3 4" key="1">
    <citation type="journal article" date="2011" name="PLoS Pathog.">
        <title>Endophytic Life Strategies Decoded by Genome and Transcriptome Analyses of the Mutualistic Root Symbiont Piriformospora indica.</title>
        <authorList>
            <person name="Zuccaro A."/>
            <person name="Lahrmann U."/>
            <person name="Guldener U."/>
            <person name="Langen G."/>
            <person name="Pfiffi S."/>
            <person name="Biedenkopf D."/>
            <person name="Wong P."/>
            <person name="Samans B."/>
            <person name="Grimm C."/>
            <person name="Basiewicz M."/>
            <person name="Murat C."/>
            <person name="Martin F."/>
            <person name="Kogel K.H."/>
        </authorList>
    </citation>
    <scope>NUCLEOTIDE SEQUENCE [LARGE SCALE GENOMIC DNA]</scope>
    <source>
        <strain evidence="3 4">DSM 11827</strain>
    </source>
</reference>
<gene>
    <name evidence="3" type="ORF">PIIN_05085</name>
</gene>
<feature type="region of interest" description="Disordered" evidence="2">
    <location>
        <begin position="471"/>
        <end position="524"/>
    </location>
</feature>
<proteinExistence type="predicted"/>
<dbReference type="EMBL" id="CAFZ01000108">
    <property type="protein sequence ID" value="CCA71150.1"/>
    <property type="molecule type" value="Genomic_DNA"/>
</dbReference>
<dbReference type="Proteomes" id="UP000007148">
    <property type="component" value="Unassembled WGS sequence"/>
</dbReference>
<sequence length="657" mass="69989">MASPNHSQEITIPARSLGPSVETPFGTDFSLELSGALESDAHDHLSGKETQMDDFASIVMLDPEVLASLIIQLRTNLSSATRERDLLRGERDELIRDLVITQTRLQDLEGSQEREVQLLNEMASWRKRAEDAEEQVAMLRGKVEESRRAVMTLQTQSRRLSQLTSASPHASPLAQTFGTVSAGSDGNTLRSPFQKRMSLQPAAPGATPSPNPRRGHRRERSLTDITSSVTSGESESTESSAQEHGASPPRPPSRRQSTAAHTRPTESLLNPYAAEMESLRQELISVRMELIEAKQEAWEASEAKEASDVCLKALKEFIAENSIGDGAAKADATGEATSLRGLSLPPLPTDRIDDEEGIETPVATHAHSASVSSRKGWGLGFWSSAPTPAAPSSEPAPPVVSSASSGTPVVSPSSQSQATCTKSPPPPPPAQSAGAFSSFVSRWKRTDSTTSPPAPVTPAVSTSIASAFRWSQASSSSSSTSPNASAENDSYTPAPKPGNLKRRPSAYSVMTTSTKSEMSDRDSVRKETLFSYDNTQDSMLSTIPLDAIGEIQTSPVEMTFSPQEILLGDASSISTPSLTDVETITTASGTGSASEPDSPESTQSPIQGRLLTGRRPPSLNLVDAKSEVQVSVEVATPAHLFLVAHRRVQAAAPAHRA</sequence>
<feature type="compositionally biased region" description="Low complexity" evidence="2">
    <location>
        <begin position="383"/>
        <end position="418"/>
    </location>
</feature>
<feature type="compositionally biased region" description="Polar residues" evidence="2">
    <location>
        <begin position="1"/>
        <end position="10"/>
    </location>
</feature>
<dbReference type="HOGENOM" id="CLU_417441_0_0_1"/>
<evidence type="ECO:0000256" key="1">
    <source>
        <dbReference type="SAM" id="Coils"/>
    </source>
</evidence>
<dbReference type="AlphaFoldDB" id="G4TIK7"/>
<feature type="region of interest" description="Disordered" evidence="2">
    <location>
        <begin position="1"/>
        <end position="23"/>
    </location>
</feature>
<feature type="compositionally biased region" description="Low complexity" evidence="2">
    <location>
        <begin position="226"/>
        <end position="240"/>
    </location>
</feature>
<evidence type="ECO:0000313" key="3">
    <source>
        <dbReference type="EMBL" id="CCA71150.1"/>
    </source>
</evidence>